<keyword evidence="2" id="KW-1185">Reference proteome</keyword>
<sequence>MPPPGDYRCSSAHPHHLMASDKWLGAVGRVVNKHAAPHHCTRAHQADSVRVLHLLRQHSMNVSALRVLRGHPTQQAQPFIRFELLIHLLTTEIWGFCTKTICSGLTRVKENPF</sequence>
<dbReference type="AlphaFoldDB" id="A0AAV7RQN1"/>
<organism evidence="1 2">
    <name type="scientific">Pleurodeles waltl</name>
    <name type="common">Iberian ribbed newt</name>
    <dbReference type="NCBI Taxonomy" id="8319"/>
    <lineage>
        <taxon>Eukaryota</taxon>
        <taxon>Metazoa</taxon>
        <taxon>Chordata</taxon>
        <taxon>Craniata</taxon>
        <taxon>Vertebrata</taxon>
        <taxon>Euteleostomi</taxon>
        <taxon>Amphibia</taxon>
        <taxon>Batrachia</taxon>
        <taxon>Caudata</taxon>
        <taxon>Salamandroidea</taxon>
        <taxon>Salamandridae</taxon>
        <taxon>Pleurodelinae</taxon>
        <taxon>Pleurodeles</taxon>
    </lineage>
</organism>
<evidence type="ECO:0000313" key="1">
    <source>
        <dbReference type="EMBL" id="KAJ1154887.1"/>
    </source>
</evidence>
<comment type="caution">
    <text evidence="1">The sequence shown here is derived from an EMBL/GenBank/DDBJ whole genome shotgun (WGS) entry which is preliminary data.</text>
</comment>
<dbReference type="EMBL" id="JANPWB010000009">
    <property type="protein sequence ID" value="KAJ1154887.1"/>
    <property type="molecule type" value="Genomic_DNA"/>
</dbReference>
<protein>
    <submittedName>
        <fullName evidence="1">Uncharacterized protein</fullName>
    </submittedName>
</protein>
<name>A0AAV7RQN1_PLEWA</name>
<dbReference type="Proteomes" id="UP001066276">
    <property type="component" value="Chromosome 5"/>
</dbReference>
<evidence type="ECO:0000313" key="2">
    <source>
        <dbReference type="Proteomes" id="UP001066276"/>
    </source>
</evidence>
<reference evidence="1" key="1">
    <citation type="journal article" date="2022" name="bioRxiv">
        <title>Sequencing and chromosome-scale assembly of the giantPleurodeles waltlgenome.</title>
        <authorList>
            <person name="Brown T."/>
            <person name="Elewa A."/>
            <person name="Iarovenko S."/>
            <person name="Subramanian E."/>
            <person name="Araus A.J."/>
            <person name="Petzold A."/>
            <person name="Susuki M."/>
            <person name="Suzuki K.-i.T."/>
            <person name="Hayashi T."/>
            <person name="Toyoda A."/>
            <person name="Oliveira C."/>
            <person name="Osipova E."/>
            <person name="Leigh N.D."/>
            <person name="Simon A."/>
            <person name="Yun M.H."/>
        </authorList>
    </citation>
    <scope>NUCLEOTIDE SEQUENCE</scope>
    <source>
        <strain evidence="1">20211129_DDA</strain>
        <tissue evidence="1">Liver</tissue>
    </source>
</reference>
<gene>
    <name evidence="1" type="ORF">NDU88_007630</name>
</gene>
<accession>A0AAV7RQN1</accession>
<proteinExistence type="predicted"/>